<feature type="domain" description="Transposase IS701-like DDE" evidence="2">
    <location>
        <begin position="30"/>
        <end position="286"/>
    </location>
</feature>
<name>L7F4Y7_STRT8</name>
<evidence type="ECO:0000313" key="3">
    <source>
        <dbReference type="EMBL" id="ELP66382.1"/>
    </source>
</evidence>
<organism evidence="3 4">
    <name type="scientific">Streptomyces turgidiscabies (strain Car8)</name>
    <dbReference type="NCBI Taxonomy" id="698760"/>
    <lineage>
        <taxon>Bacteria</taxon>
        <taxon>Bacillati</taxon>
        <taxon>Actinomycetota</taxon>
        <taxon>Actinomycetes</taxon>
        <taxon>Kitasatosporales</taxon>
        <taxon>Streptomycetaceae</taxon>
        <taxon>Streptomyces</taxon>
    </lineage>
</organism>
<dbReference type="PANTHER" id="PTHR33627:SF1">
    <property type="entry name" value="TRANSPOSASE"/>
    <property type="match status" value="1"/>
</dbReference>
<evidence type="ECO:0000313" key="4">
    <source>
        <dbReference type="Proteomes" id="UP000010931"/>
    </source>
</evidence>
<feature type="region of interest" description="Disordered" evidence="1">
    <location>
        <begin position="1"/>
        <end position="21"/>
    </location>
</feature>
<dbReference type="STRING" id="85558.T45_00077"/>
<dbReference type="Proteomes" id="UP000010931">
    <property type="component" value="Unassembled WGS sequence"/>
</dbReference>
<dbReference type="InterPro" id="IPR038721">
    <property type="entry name" value="IS701-like_DDE_dom"/>
</dbReference>
<dbReference type="PATRIC" id="fig|698760.3.peg.4844"/>
<evidence type="ECO:0000256" key="1">
    <source>
        <dbReference type="SAM" id="MobiDB-lite"/>
    </source>
</evidence>
<gene>
    <name evidence="3" type="ORF">STRTUCAR8_03385</name>
</gene>
<dbReference type="PANTHER" id="PTHR33627">
    <property type="entry name" value="TRANSPOSASE"/>
    <property type="match status" value="1"/>
</dbReference>
<sequence>MNAEATIQRRATSRHTHRQPDLPSAQLCSELFESLPRSDQRLKARQYLTGLLAVPGRKSIRNIAALAARAALADDSAVEQGLHHFISSSTWDWDPIRTALATRAGAVRPPLAWVVRPLFVAKAGEHSVGVARQPAPERGQELNGQLAFGAWAADDRVSVPVQWRLRLPELWLTDPRRRRRAEIPDSARAESLDECATATALSVPGLWEAPTRPVVLDLPPENLHGVLDAFTKARVPLLTRVRGNTRLTVADRTLPGYRAGAAPARQIMESLRGLRRPVSWREPGVGATGRRTSLVAAVRVRLPRPGFGAGVRTRTAGPPTALVPQSPTELLLIAEWRDGGTASPDLWLAAPASTSAFSSVGDVLRLARLTRRVALDEERIGERVGMRDFEGRSFSGWHRHMTLASAAHAVTALADAADPVDDESLYTRVLSA</sequence>
<dbReference type="EMBL" id="AEJB01000359">
    <property type="protein sequence ID" value="ELP66382.1"/>
    <property type="molecule type" value="Genomic_DNA"/>
</dbReference>
<reference evidence="3 4" key="1">
    <citation type="journal article" date="2011" name="Plasmid">
        <title>Streptomyces turgidiscabies Car8 contains a modular pathogenicity island that shares virulence genes with other actinobacterial plant pathogens.</title>
        <authorList>
            <person name="Huguet-Tapia J.C."/>
            <person name="Badger J.H."/>
            <person name="Loria R."/>
            <person name="Pettis G.S."/>
        </authorList>
    </citation>
    <scope>NUCLEOTIDE SEQUENCE [LARGE SCALE GENOMIC DNA]</scope>
    <source>
        <strain evidence="3 4">Car8</strain>
    </source>
</reference>
<dbReference type="Pfam" id="PF13546">
    <property type="entry name" value="DDE_5"/>
    <property type="match status" value="1"/>
</dbReference>
<dbReference type="AlphaFoldDB" id="L7F4Y7"/>
<dbReference type="InterPro" id="IPR039365">
    <property type="entry name" value="IS701-like"/>
</dbReference>
<comment type="caution">
    <text evidence="3">The sequence shown here is derived from an EMBL/GenBank/DDBJ whole genome shotgun (WGS) entry which is preliminary data.</text>
</comment>
<accession>L7F4Y7</accession>
<proteinExistence type="predicted"/>
<evidence type="ECO:0000259" key="2">
    <source>
        <dbReference type="Pfam" id="PF13546"/>
    </source>
</evidence>
<keyword evidence="4" id="KW-1185">Reference proteome</keyword>
<protein>
    <recommendedName>
        <fullName evidence="2">Transposase IS701-like DDE domain-containing protein</fullName>
    </recommendedName>
</protein>